<dbReference type="InterPro" id="IPR036770">
    <property type="entry name" value="Ankyrin_rpt-contain_sf"/>
</dbReference>
<accession>A0AAD5T5E3</accession>
<dbReference type="AlphaFoldDB" id="A0AAD5T5E3"/>
<feature type="domain" description="FHA" evidence="2">
    <location>
        <begin position="360"/>
        <end position="422"/>
    </location>
</feature>
<evidence type="ECO:0000313" key="5">
    <source>
        <dbReference type="Proteomes" id="UP001211907"/>
    </source>
</evidence>
<keyword evidence="5" id="KW-1185">Reference proteome</keyword>
<feature type="compositionally biased region" description="Low complexity" evidence="1">
    <location>
        <begin position="543"/>
        <end position="559"/>
    </location>
</feature>
<feature type="region of interest" description="Disordered" evidence="1">
    <location>
        <begin position="644"/>
        <end position="672"/>
    </location>
</feature>
<feature type="compositionally biased region" description="Polar residues" evidence="1">
    <location>
        <begin position="560"/>
        <end position="570"/>
    </location>
</feature>
<dbReference type="PANTHER" id="PTHR23106:SF24">
    <property type="entry name" value="ANGIOGENIC FACTOR WITH G PATCH AND FHA DOMAINS 1"/>
    <property type="match status" value="1"/>
</dbReference>
<feature type="compositionally biased region" description="Polar residues" evidence="1">
    <location>
        <begin position="647"/>
        <end position="656"/>
    </location>
</feature>
<reference evidence="4" key="1">
    <citation type="submission" date="2020-05" db="EMBL/GenBank/DDBJ databases">
        <title>Phylogenomic resolution of chytrid fungi.</title>
        <authorList>
            <person name="Stajich J.E."/>
            <person name="Amses K."/>
            <person name="Simmons R."/>
            <person name="Seto K."/>
            <person name="Myers J."/>
            <person name="Bonds A."/>
            <person name="Quandt C.A."/>
            <person name="Barry K."/>
            <person name="Liu P."/>
            <person name="Grigoriev I."/>
            <person name="Longcore J.E."/>
            <person name="James T.Y."/>
        </authorList>
    </citation>
    <scope>NUCLEOTIDE SEQUENCE</scope>
    <source>
        <strain evidence="4">JEL0513</strain>
    </source>
</reference>
<evidence type="ECO:0000256" key="1">
    <source>
        <dbReference type="SAM" id="MobiDB-lite"/>
    </source>
</evidence>
<dbReference type="InterPro" id="IPR008984">
    <property type="entry name" value="SMAD_FHA_dom_sf"/>
</dbReference>
<evidence type="ECO:0000259" key="3">
    <source>
        <dbReference type="PROSITE" id="PS50174"/>
    </source>
</evidence>
<sequence>MNSNTIIWQDWPHMPPLYRSTCLGYTEFWDVMFRTTEAGVVVARINGVTEKMALLAVEDALGLSVRFAEMGCRTQSSRFARSNGVFYRGICGNRPIQWACESGFENVVALLLVDENTQKTEIDPVDASANNNYALRTGCIRGATRIVQMLLDRQECDPRACASAAIVAASARGHVKVLRLLLLDGRADPSVHENVCVRAAVEYGHVECVRLLVSDARVDAAVDGNYAYRCAVYGQMWEVVRVLEQDANVREFLGMSSDNGAKRMGEMIEEGEINDDSELSGWDNKRYIYDSETQLLFDSVQGVYCSWDAEEQVWIPSEKLQDDGHGESIAILRLAVQQSDVLPPTANTPITIDVDPREGITFARDAIAQRPLLRLKELAVSRAHARLFVRRVLSQKSGRWTDAACLIDLGSTHGCFVDGKRVSDKKVAGKIVHVSHNQVLTIGSTRFQIHVHREWPCAGCAGPLANQAHVLESTVAINTSEIAADIASLNVDLDGARRGELKKLKRQLVGPDASSVFGKGYTDRSLQRRKLHGSTSIYSMSDINNSQLNNKKNSSNINNPGPSAQSSNDQHILPNNRDQRHHVQQYLFNRHFSLEKTVEEAVSSRLSSGATAVPNGITTIPSEQSMVTGIGKSMLLKLGWKPGQGIGQHQENSIQTPIEPEKRDGRKGLGLL</sequence>
<comment type="caution">
    <text evidence="4">The sequence shown here is derived from an EMBL/GenBank/DDBJ whole genome shotgun (WGS) entry which is preliminary data.</text>
</comment>
<dbReference type="InterPro" id="IPR000467">
    <property type="entry name" value="G_patch_dom"/>
</dbReference>
<evidence type="ECO:0000259" key="2">
    <source>
        <dbReference type="PROSITE" id="PS50006"/>
    </source>
</evidence>
<dbReference type="InterPro" id="IPR000253">
    <property type="entry name" value="FHA_dom"/>
</dbReference>
<name>A0AAD5T5E3_9FUNG</name>
<dbReference type="PROSITE" id="PS50006">
    <property type="entry name" value="FHA_DOMAIN"/>
    <property type="match status" value="1"/>
</dbReference>
<dbReference type="PANTHER" id="PTHR23106">
    <property type="entry name" value="ANGIOGENIC FACTOR WITH G PATCH AND FHA DOMAINS 1"/>
    <property type="match status" value="1"/>
</dbReference>
<dbReference type="InterPro" id="IPR053027">
    <property type="entry name" value="AGGF1"/>
</dbReference>
<feature type="compositionally biased region" description="Basic and acidic residues" evidence="1">
    <location>
        <begin position="659"/>
        <end position="672"/>
    </location>
</feature>
<dbReference type="Proteomes" id="UP001211907">
    <property type="component" value="Unassembled WGS sequence"/>
</dbReference>
<gene>
    <name evidence="4" type="ORF">HK100_007447</name>
</gene>
<dbReference type="PROSITE" id="PS50174">
    <property type="entry name" value="G_PATCH"/>
    <property type="match status" value="1"/>
</dbReference>
<dbReference type="SMART" id="SM00240">
    <property type="entry name" value="FHA"/>
    <property type="match status" value="1"/>
</dbReference>
<dbReference type="Gene3D" id="1.25.40.20">
    <property type="entry name" value="Ankyrin repeat-containing domain"/>
    <property type="match status" value="1"/>
</dbReference>
<dbReference type="GO" id="GO:0003676">
    <property type="term" value="F:nucleic acid binding"/>
    <property type="evidence" value="ECO:0007669"/>
    <property type="project" value="InterPro"/>
</dbReference>
<dbReference type="SUPFAM" id="SSF48403">
    <property type="entry name" value="Ankyrin repeat"/>
    <property type="match status" value="1"/>
</dbReference>
<dbReference type="Pfam" id="PF01585">
    <property type="entry name" value="G-patch"/>
    <property type="match status" value="1"/>
</dbReference>
<dbReference type="Gene3D" id="2.60.200.20">
    <property type="match status" value="1"/>
</dbReference>
<organism evidence="4 5">
    <name type="scientific">Physocladia obscura</name>
    <dbReference type="NCBI Taxonomy" id="109957"/>
    <lineage>
        <taxon>Eukaryota</taxon>
        <taxon>Fungi</taxon>
        <taxon>Fungi incertae sedis</taxon>
        <taxon>Chytridiomycota</taxon>
        <taxon>Chytridiomycota incertae sedis</taxon>
        <taxon>Chytridiomycetes</taxon>
        <taxon>Chytridiales</taxon>
        <taxon>Chytriomycetaceae</taxon>
        <taxon>Physocladia</taxon>
    </lineage>
</organism>
<dbReference type="EMBL" id="JADGJH010000351">
    <property type="protein sequence ID" value="KAJ3130809.1"/>
    <property type="molecule type" value="Genomic_DNA"/>
</dbReference>
<proteinExistence type="predicted"/>
<dbReference type="Pfam" id="PF00498">
    <property type="entry name" value="FHA"/>
    <property type="match status" value="1"/>
</dbReference>
<feature type="domain" description="G-patch" evidence="3">
    <location>
        <begin position="627"/>
        <end position="672"/>
    </location>
</feature>
<feature type="region of interest" description="Disordered" evidence="1">
    <location>
        <begin position="537"/>
        <end position="573"/>
    </location>
</feature>
<protein>
    <submittedName>
        <fullName evidence="4">Uncharacterized protein</fullName>
    </submittedName>
</protein>
<dbReference type="SMART" id="SM00443">
    <property type="entry name" value="G_patch"/>
    <property type="match status" value="1"/>
</dbReference>
<evidence type="ECO:0000313" key="4">
    <source>
        <dbReference type="EMBL" id="KAJ3130809.1"/>
    </source>
</evidence>
<dbReference type="SUPFAM" id="SSF49879">
    <property type="entry name" value="SMAD/FHA domain"/>
    <property type="match status" value="1"/>
</dbReference>